<protein>
    <submittedName>
        <fullName evidence="1">Uncharacterized protein</fullName>
    </submittedName>
</protein>
<reference evidence="2" key="1">
    <citation type="submission" date="2018-11" db="EMBL/GenBank/DDBJ databases">
        <title>Proposal to divide the Flavobacteriaceae and reorganize its genera based on Amino Acid Identity values calculated from whole genome sequences.</title>
        <authorList>
            <person name="Nicholson A.C."/>
            <person name="Gulvik C.A."/>
            <person name="Whitney A.M."/>
            <person name="Humrighouse B.W."/>
            <person name="Bell M."/>
            <person name="Holmens B."/>
            <person name="Steigerwalt A."/>
            <person name="Villarma A."/>
            <person name="Sheth M."/>
            <person name="Batra D."/>
            <person name="Pryor J."/>
            <person name="Bernardet J.-F."/>
            <person name="Hugo C."/>
            <person name="Kampfer P."/>
            <person name="Newman J."/>
            <person name="Mcquiston J.R."/>
        </authorList>
    </citation>
    <scope>NUCLEOTIDE SEQUENCE [LARGE SCALE GENOMIC DNA]</scope>
    <source>
        <strain evidence="2">H3056</strain>
    </source>
</reference>
<dbReference type="EMBL" id="RJUG01000002">
    <property type="protein sequence ID" value="ROI09827.1"/>
    <property type="molecule type" value="Genomic_DNA"/>
</dbReference>
<evidence type="ECO:0000313" key="1">
    <source>
        <dbReference type="EMBL" id="ROI09827.1"/>
    </source>
</evidence>
<proteinExistence type="predicted"/>
<dbReference type="RefSeq" id="WP_123265079.1">
    <property type="nucleotide sequence ID" value="NZ_RJUG01000002.1"/>
</dbReference>
<sequence>MSNKYSKESLEKLVIIIEEIAKDPKNAWFKDNLIDLLISDSDSVETLSQKMSKIETHLSLDGIIVLDYKGIDDEKTLRQLTADNIQMQKYRLGKFDNKIDFAEYCRYAHYQAEELINYFFNKKFSSVEESKSFFELNNLPFNEEWKAFERITYYYKMKALTGKIKLIKDAMNLKDGINLNDILYKINEIRNEMSHRSSLVIAKSDENILEEIEERQINLKDWNNYNKSSEEYSLYNKGKSIVFKREQDFEKINKAIYQLKTMVIHLVKKAN</sequence>
<evidence type="ECO:0000313" key="2">
    <source>
        <dbReference type="Proteomes" id="UP000270224"/>
    </source>
</evidence>
<accession>A0A3N0WXM2</accession>
<dbReference type="AlphaFoldDB" id="A0A3N0WXM2"/>
<organism evidence="1 2">
    <name type="scientific">Kaistella daneshvariae</name>
    <dbReference type="NCBI Taxonomy" id="2487074"/>
    <lineage>
        <taxon>Bacteria</taxon>
        <taxon>Pseudomonadati</taxon>
        <taxon>Bacteroidota</taxon>
        <taxon>Flavobacteriia</taxon>
        <taxon>Flavobacteriales</taxon>
        <taxon>Weeksellaceae</taxon>
        <taxon>Chryseobacterium group</taxon>
        <taxon>Kaistella</taxon>
    </lineage>
</organism>
<dbReference type="Proteomes" id="UP000270224">
    <property type="component" value="Unassembled WGS sequence"/>
</dbReference>
<name>A0A3N0WXM2_9FLAO</name>
<gene>
    <name evidence="1" type="ORF">EGI11_03465</name>
</gene>
<comment type="caution">
    <text evidence="1">The sequence shown here is derived from an EMBL/GenBank/DDBJ whole genome shotgun (WGS) entry which is preliminary data.</text>
</comment>
<dbReference type="OrthoDB" id="1442750at2"/>